<dbReference type="Proteomes" id="UP000703269">
    <property type="component" value="Unassembled WGS sequence"/>
</dbReference>
<accession>A0A9P3GIG9</accession>
<reference evidence="1 2" key="1">
    <citation type="submission" date="2021-08" db="EMBL/GenBank/DDBJ databases">
        <title>Draft Genome Sequence of Phanerochaete sordida strain YK-624.</title>
        <authorList>
            <person name="Mori T."/>
            <person name="Dohra H."/>
            <person name="Suzuki T."/>
            <person name="Kawagishi H."/>
            <person name="Hirai H."/>
        </authorList>
    </citation>
    <scope>NUCLEOTIDE SEQUENCE [LARGE SCALE GENOMIC DNA]</scope>
    <source>
        <strain evidence="1 2">YK-624</strain>
    </source>
</reference>
<evidence type="ECO:0000313" key="2">
    <source>
        <dbReference type="Proteomes" id="UP000703269"/>
    </source>
</evidence>
<gene>
    <name evidence="1" type="ORF">PsYK624_117130</name>
</gene>
<dbReference type="EMBL" id="BPQB01000050">
    <property type="protein sequence ID" value="GJE95528.1"/>
    <property type="molecule type" value="Genomic_DNA"/>
</dbReference>
<comment type="caution">
    <text evidence="1">The sequence shown here is derived from an EMBL/GenBank/DDBJ whole genome shotgun (WGS) entry which is preliminary data.</text>
</comment>
<sequence>MGNGTLRAQALGPLQHIVTCPPVDITLIVGRTPSGLVRVSNRGVLVTLASYLITETQVSQKRARRSRCVPRQLCWLAQACSLAKTSSQPSLVNEAASYNTRLQALVVLNLSRRGSIVFEGPPVFLGG</sequence>
<protein>
    <submittedName>
        <fullName evidence="1">Uncharacterized protein</fullName>
    </submittedName>
</protein>
<keyword evidence="2" id="KW-1185">Reference proteome</keyword>
<name>A0A9P3GIG9_9APHY</name>
<proteinExistence type="predicted"/>
<evidence type="ECO:0000313" key="1">
    <source>
        <dbReference type="EMBL" id="GJE95528.1"/>
    </source>
</evidence>
<organism evidence="1 2">
    <name type="scientific">Phanerochaete sordida</name>
    <dbReference type="NCBI Taxonomy" id="48140"/>
    <lineage>
        <taxon>Eukaryota</taxon>
        <taxon>Fungi</taxon>
        <taxon>Dikarya</taxon>
        <taxon>Basidiomycota</taxon>
        <taxon>Agaricomycotina</taxon>
        <taxon>Agaricomycetes</taxon>
        <taxon>Polyporales</taxon>
        <taxon>Phanerochaetaceae</taxon>
        <taxon>Phanerochaete</taxon>
    </lineage>
</organism>
<dbReference type="AlphaFoldDB" id="A0A9P3GIG9"/>